<dbReference type="Proteomes" id="UP001356095">
    <property type="component" value="Unassembled WGS sequence"/>
</dbReference>
<dbReference type="Gene3D" id="3.40.50.12780">
    <property type="entry name" value="N-terminal domain of ligase-like"/>
    <property type="match status" value="1"/>
</dbReference>
<gene>
    <name evidence="2" type="ORF">Q8791_31605</name>
</gene>
<feature type="domain" description="AMP-dependent synthetase/ligase" evidence="1">
    <location>
        <begin position="8"/>
        <end position="66"/>
    </location>
</feature>
<keyword evidence="3" id="KW-1185">Reference proteome</keyword>
<dbReference type="InterPro" id="IPR042099">
    <property type="entry name" value="ANL_N_sf"/>
</dbReference>
<evidence type="ECO:0000313" key="3">
    <source>
        <dbReference type="Proteomes" id="UP001356095"/>
    </source>
</evidence>
<protein>
    <submittedName>
        <fullName evidence="2">AMP-binding protein</fullName>
    </submittedName>
</protein>
<reference evidence="2 3" key="1">
    <citation type="submission" date="2023-08" db="EMBL/GenBank/DDBJ databases">
        <authorList>
            <person name="Girao M."/>
            <person name="Carvalho M.F."/>
        </authorList>
    </citation>
    <scope>NUCLEOTIDE SEQUENCE [LARGE SCALE GENOMIC DNA]</scope>
    <source>
        <strain evidence="2 3">CT-R113</strain>
    </source>
</reference>
<proteinExistence type="predicted"/>
<name>A0ABU7KHR5_9ACTN</name>
<feature type="non-terminal residue" evidence="2">
    <location>
        <position position="66"/>
    </location>
</feature>
<dbReference type="InterPro" id="IPR000873">
    <property type="entry name" value="AMP-dep_synth/lig_dom"/>
</dbReference>
<comment type="caution">
    <text evidence="2">The sequence shown here is derived from an EMBL/GenBank/DDBJ whole genome shotgun (WGS) entry which is preliminary data.</text>
</comment>
<dbReference type="SUPFAM" id="SSF56801">
    <property type="entry name" value="Acetyl-CoA synthetase-like"/>
    <property type="match status" value="1"/>
</dbReference>
<accession>A0ABU7KHR5</accession>
<dbReference type="Pfam" id="PF00501">
    <property type="entry name" value="AMP-binding"/>
    <property type="match status" value="1"/>
</dbReference>
<evidence type="ECO:0000313" key="2">
    <source>
        <dbReference type="EMBL" id="MEE2041778.1"/>
    </source>
</evidence>
<sequence>MSFVDAFAVQVERAGSERAVDDGRGGLSYVELDEVSNRWARWLIGQGVGPEVGVVVCVDRSVELVV</sequence>
<evidence type="ECO:0000259" key="1">
    <source>
        <dbReference type="Pfam" id="PF00501"/>
    </source>
</evidence>
<organism evidence="2 3">
    <name type="scientific">Nocardiopsis codii</name>
    <dbReference type="NCBI Taxonomy" id="3065942"/>
    <lineage>
        <taxon>Bacteria</taxon>
        <taxon>Bacillati</taxon>
        <taxon>Actinomycetota</taxon>
        <taxon>Actinomycetes</taxon>
        <taxon>Streptosporangiales</taxon>
        <taxon>Nocardiopsidaceae</taxon>
        <taxon>Nocardiopsis</taxon>
    </lineage>
</organism>
<dbReference type="EMBL" id="JAUZMY010000070">
    <property type="protein sequence ID" value="MEE2041778.1"/>
    <property type="molecule type" value="Genomic_DNA"/>
</dbReference>